<sequence>MCHITCFETHRDSAEGLTLLGFNDLQHPRLHNLVLDSTQLHSTPLHSNHLDSSIENRPCRRIRFLGRILDQIASRHSFLDHRRGSSQISRSFLSTPQQHLRSGGLSQHVRVSAIWTDMYVLRTERRHVSGAASAPRDKYWSDKNQSCSTNSLRNHPMVGRYFPIRPAVRSLSSCGTVGFVRVNPDTSGYVRIVSNKVPRRPFNHCGRLVLRGSSINSSSVASSSSVVVSSSCSGGLS</sequence>
<organism evidence="2">
    <name type="scientific">Arabidopsis lyrata subsp. lyrata</name>
    <name type="common">Lyre-leaved rock-cress</name>
    <dbReference type="NCBI Taxonomy" id="81972"/>
    <lineage>
        <taxon>Eukaryota</taxon>
        <taxon>Viridiplantae</taxon>
        <taxon>Streptophyta</taxon>
        <taxon>Embryophyta</taxon>
        <taxon>Tracheophyta</taxon>
        <taxon>Spermatophyta</taxon>
        <taxon>Magnoliopsida</taxon>
        <taxon>eudicotyledons</taxon>
        <taxon>Gunneridae</taxon>
        <taxon>Pentapetalae</taxon>
        <taxon>rosids</taxon>
        <taxon>malvids</taxon>
        <taxon>Brassicales</taxon>
        <taxon>Brassicaceae</taxon>
        <taxon>Camelineae</taxon>
        <taxon>Arabidopsis</taxon>
    </lineage>
</organism>
<evidence type="ECO:0000313" key="2">
    <source>
        <dbReference type="Proteomes" id="UP000008694"/>
    </source>
</evidence>
<proteinExistence type="predicted"/>
<dbReference type="Gramene" id="Al_scaffold_0001_3952">
    <property type="protein sequence ID" value="Al_scaffold_0001_3952"/>
    <property type="gene ID" value="Al_scaffold_0001_3952"/>
</dbReference>
<evidence type="ECO:0000313" key="1">
    <source>
        <dbReference type="EMBL" id="EFH70285.1"/>
    </source>
</evidence>
<protein>
    <submittedName>
        <fullName evidence="1">Predicted protein</fullName>
    </submittedName>
</protein>
<reference evidence="2" key="1">
    <citation type="journal article" date="2011" name="Nat. Genet.">
        <title>The Arabidopsis lyrata genome sequence and the basis of rapid genome size change.</title>
        <authorList>
            <person name="Hu T.T."/>
            <person name="Pattyn P."/>
            <person name="Bakker E.G."/>
            <person name="Cao J."/>
            <person name="Cheng J.-F."/>
            <person name="Clark R.M."/>
            <person name="Fahlgren N."/>
            <person name="Fawcett J.A."/>
            <person name="Grimwood J."/>
            <person name="Gundlach H."/>
            <person name="Haberer G."/>
            <person name="Hollister J.D."/>
            <person name="Ossowski S."/>
            <person name="Ottilar R.P."/>
            <person name="Salamov A.A."/>
            <person name="Schneeberger K."/>
            <person name="Spannagl M."/>
            <person name="Wang X."/>
            <person name="Yang L."/>
            <person name="Nasrallah M.E."/>
            <person name="Bergelson J."/>
            <person name="Carrington J.C."/>
            <person name="Gaut B.S."/>
            <person name="Schmutz J."/>
            <person name="Mayer K.F.X."/>
            <person name="Van de Peer Y."/>
            <person name="Grigoriev I.V."/>
            <person name="Nordborg M."/>
            <person name="Weigel D."/>
            <person name="Guo Y.-L."/>
        </authorList>
    </citation>
    <scope>NUCLEOTIDE SEQUENCE [LARGE SCALE GENOMIC DNA]</scope>
    <source>
        <strain evidence="2">cv. MN47</strain>
    </source>
</reference>
<gene>
    <name evidence="1" type="ORF">ARALYDRAFT_681629</name>
</gene>
<accession>D7KPV5</accession>
<dbReference type="HOGENOM" id="CLU_1172082_0_0_1"/>
<keyword evidence="2" id="KW-1185">Reference proteome</keyword>
<dbReference type="EMBL" id="GL348713">
    <property type="protein sequence ID" value="EFH70285.1"/>
    <property type="molecule type" value="Genomic_DNA"/>
</dbReference>
<dbReference type="AlphaFoldDB" id="D7KPV5"/>
<name>D7KPV5_ARALL</name>
<dbReference type="Proteomes" id="UP000008694">
    <property type="component" value="Unassembled WGS sequence"/>
</dbReference>